<name>A0A832PLV9_9RHOB</name>
<feature type="domain" description="ABC transporter" evidence="8">
    <location>
        <begin position="370"/>
        <end position="590"/>
    </location>
</feature>
<evidence type="ECO:0000256" key="2">
    <source>
        <dbReference type="ARBA" id="ARBA00022692"/>
    </source>
</evidence>
<comment type="caution">
    <text evidence="10">The sequence shown here is derived from an EMBL/GenBank/DDBJ whole genome shotgun (WGS) entry which is preliminary data.</text>
</comment>
<dbReference type="Gene3D" id="1.20.1560.10">
    <property type="entry name" value="ABC transporter type 1, transmembrane domain"/>
    <property type="match status" value="1"/>
</dbReference>
<dbReference type="InterPro" id="IPR017871">
    <property type="entry name" value="ABC_transporter-like_CS"/>
</dbReference>
<protein>
    <submittedName>
        <fullName evidence="10">ABC transporter ATP-binding protein</fullName>
    </submittedName>
</protein>
<evidence type="ECO:0000256" key="3">
    <source>
        <dbReference type="ARBA" id="ARBA00022741"/>
    </source>
</evidence>
<dbReference type="GO" id="GO:0005886">
    <property type="term" value="C:plasma membrane"/>
    <property type="evidence" value="ECO:0007669"/>
    <property type="project" value="UniProtKB-SubCell"/>
</dbReference>
<gene>
    <name evidence="10" type="ORF">GXX24_07880</name>
</gene>
<dbReference type="AlphaFoldDB" id="A0A832PLV9"/>
<organism evidence="10 11">
    <name type="scientific">Paracoccus solventivorans</name>
    <dbReference type="NCBI Taxonomy" id="53463"/>
    <lineage>
        <taxon>Bacteria</taxon>
        <taxon>Pseudomonadati</taxon>
        <taxon>Pseudomonadota</taxon>
        <taxon>Alphaproteobacteria</taxon>
        <taxon>Rhodobacterales</taxon>
        <taxon>Paracoccaceae</taxon>
        <taxon>Paracoccus</taxon>
    </lineage>
</organism>
<dbReference type="InterPro" id="IPR027417">
    <property type="entry name" value="P-loop_NTPase"/>
</dbReference>
<sequence>MARHTLRGDEGQYPDLSLVLLLRRLLAHLGPRRQRQLVAVFGLTMLGAIAEVMAIGAILPFLSLMASPEGAAGLPLIGGWIAGRGLAGRDLLLFAAAAFAGAALVAGAVRLLQAWASQKFILRLGHDIGVAIFQRVLHQPYLYHVSRNSSRFLADMERVTIVTMAVMLPLMMAASSLVMTVFILAALMAIDPLVTLLATLGFGALYLLMSRLTRHRLRANSRLIAAAQTERTRTIQEASGAIRDILLDHAQPAYIRRFTEVDLPYRDAWAANAFMGAAPRYIIEGLGMVLFAGVAVILSGRPGGIASALPIMGALAIGAVRLLPMLQLIYNGWAQIAGNRQSLAEVVAALDLPMPPASAPAAPLAFADRIELQDIHFHYPSGAGPVLAGVSLTVPKGARVGIVGKTGSGKSTLMDLLLGLLEPDQGRILIDGIALGPKTRAAWQARVAHVPQAIYLADCSLAENIAFAVPRDQIDMARVRRAAEQAALADFVATLPDGYHSFVGERGVRLSGGQRQRIAIARALYRNADVLVFDEATSALDSATEAEVMAAVDGLSRDLTIFLIAHRTSTLEGCDMMVELGGAAKVASPYS</sequence>
<evidence type="ECO:0000256" key="5">
    <source>
        <dbReference type="ARBA" id="ARBA00022989"/>
    </source>
</evidence>
<keyword evidence="4 10" id="KW-0067">ATP-binding</keyword>
<dbReference type="InterPro" id="IPR003593">
    <property type="entry name" value="AAA+_ATPase"/>
</dbReference>
<dbReference type="Proteomes" id="UP000580830">
    <property type="component" value="Unassembled WGS sequence"/>
</dbReference>
<dbReference type="Gene3D" id="3.40.50.300">
    <property type="entry name" value="P-loop containing nucleotide triphosphate hydrolases"/>
    <property type="match status" value="1"/>
</dbReference>
<feature type="transmembrane region" description="Helical" evidence="7">
    <location>
        <begin position="193"/>
        <end position="212"/>
    </location>
</feature>
<dbReference type="InterPro" id="IPR039421">
    <property type="entry name" value="Type_1_exporter"/>
</dbReference>
<evidence type="ECO:0000259" key="8">
    <source>
        <dbReference type="PROSITE" id="PS50893"/>
    </source>
</evidence>
<feature type="transmembrane region" description="Helical" evidence="7">
    <location>
        <begin position="281"/>
        <end position="299"/>
    </location>
</feature>
<dbReference type="Pfam" id="PF00005">
    <property type="entry name" value="ABC_tran"/>
    <property type="match status" value="1"/>
</dbReference>
<keyword evidence="3" id="KW-0547">Nucleotide-binding</keyword>
<dbReference type="SMART" id="SM00382">
    <property type="entry name" value="AAA"/>
    <property type="match status" value="1"/>
</dbReference>
<dbReference type="InterPro" id="IPR003439">
    <property type="entry name" value="ABC_transporter-like_ATP-bd"/>
</dbReference>
<comment type="subcellular location">
    <subcellularLocation>
        <location evidence="1">Cell membrane</location>
        <topology evidence="1">Multi-pass membrane protein</topology>
    </subcellularLocation>
</comment>
<keyword evidence="6 7" id="KW-0472">Membrane</keyword>
<dbReference type="GO" id="GO:0016887">
    <property type="term" value="F:ATP hydrolysis activity"/>
    <property type="evidence" value="ECO:0007669"/>
    <property type="project" value="InterPro"/>
</dbReference>
<proteinExistence type="predicted"/>
<dbReference type="RefSeq" id="WP_303730106.1">
    <property type="nucleotide sequence ID" value="NZ_DULP01000112.1"/>
</dbReference>
<dbReference type="EMBL" id="DULP01000112">
    <property type="protein sequence ID" value="HHW34043.1"/>
    <property type="molecule type" value="Genomic_DNA"/>
</dbReference>
<evidence type="ECO:0000313" key="10">
    <source>
        <dbReference type="EMBL" id="HHW34043.1"/>
    </source>
</evidence>
<feature type="transmembrane region" description="Helical" evidence="7">
    <location>
        <begin position="305"/>
        <end position="323"/>
    </location>
</feature>
<keyword evidence="5 7" id="KW-1133">Transmembrane helix</keyword>
<dbReference type="PROSITE" id="PS00211">
    <property type="entry name" value="ABC_TRANSPORTER_1"/>
    <property type="match status" value="1"/>
</dbReference>
<dbReference type="GO" id="GO:0140359">
    <property type="term" value="F:ABC-type transporter activity"/>
    <property type="evidence" value="ECO:0007669"/>
    <property type="project" value="InterPro"/>
</dbReference>
<evidence type="ECO:0000256" key="6">
    <source>
        <dbReference type="ARBA" id="ARBA00023136"/>
    </source>
</evidence>
<evidence type="ECO:0000259" key="9">
    <source>
        <dbReference type="PROSITE" id="PS50929"/>
    </source>
</evidence>
<feature type="transmembrane region" description="Helical" evidence="7">
    <location>
        <begin position="91"/>
        <end position="112"/>
    </location>
</feature>
<accession>A0A832PLV9</accession>
<dbReference type="InterPro" id="IPR011527">
    <property type="entry name" value="ABC1_TM_dom"/>
</dbReference>
<evidence type="ECO:0000256" key="4">
    <source>
        <dbReference type="ARBA" id="ARBA00022840"/>
    </source>
</evidence>
<dbReference type="PANTHER" id="PTHR24221:SF654">
    <property type="entry name" value="ATP-BINDING CASSETTE SUB-FAMILY B MEMBER 6"/>
    <property type="match status" value="1"/>
</dbReference>
<evidence type="ECO:0000256" key="7">
    <source>
        <dbReference type="SAM" id="Phobius"/>
    </source>
</evidence>
<dbReference type="GO" id="GO:0034040">
    <property type="term" value="F:ATPase-coupled lipid transmembrane transporter activity"/>
    <property type="evidence" value="ECO:0007669"/>
    <property type="project" value="TreeGrafter"/>
</dbReference>
<reference evidence="10 11" key="1">
    <citation type="journal article" date="2020" name="Biotechnol. Biofuels">
        <title>New insights from the biogas microbiome by comprehensive genome-resolved metagenomics of nearly 1600 species originating from multiple anaerobic digesters.</title>
        <authorList>
            <person name="Campanaro S."/>
            <person name="Treu L."/>
            <person name="Rodriguez-R L.M."/>
            <person name="Kovalovszki A."/>
            <person name="Ziels R.M."/>
            <person name="Maus I."/>
            <person name="Zhu X."/>
            <person name="Kougias P.G."/>
            <person name="Basile A."/>
            <person name="Luo G."/>
            <person name="Schluter A."/>
            <person name="Konstantinidis K.T."/>
            <person name="Angelidaki I."/>
        </authorList>
    </citation>
    <scope>NUCLEOTIDE SEQUENCE [LARGE SCALE GENOMIC DNA]</scope>
    <source>
        <strain evidence="10">AS04akNAM_125</strain>
    </source>
</reference>
<dbReference type="SUPFAM" id="SSF52540">
    <property type="entry name" value="P-loop containing nucleoside triphosphate hydrolases"/>
    <property type="match status" value="1"/>
</dbReference>
<dbReference type="PROSITE" id="PS50893">
    <property type="entry name" value="ABC_TRANSPORTER_2"/>
    <property type="match status" value="1"/>
</dbReference>
<feature type="transmembrane region" description="Helical" evidence="7">
    <location>
        <begin position="37"/>
        <end position="59"/>
    </location>
</feature>
<evidence type="ECO:0000313" key="11">
    <source>
        <dbReference type="Proteomes" id="UP000580830"/>
    </source>
</evidence>
<dbReference type="Pfam" id="PF00664">
    <property type="entry name" value="ABC_membrane"/>
    <property type="match status" value="1"/>
</dbReference>
<keyword evidence="2 7" id="KW-0812">Transmembrane</keyword>
<dbReference type="SUPFAM" id="SSF90123">
    <property type="entry name" value="ABC transporter transmembrane region"/>
    <property type="match status" value="1"/>
</dbReference>
<dbReference type="PANTHER" id="PTHR24221">
    <property type="entry name" value="ATP-BINDING CASSETTE SUB-FAMILY B"/>
    <property type="match status" value="1"/>
</dbReference>
<evidence type="ECO:0000256" key="1">
    <source>
        <dbReference type="ARBA" id="ARBA00004651"/>
    </source>
</evidence>
<feature type="transmembrane region" description="Helical" evidence="7">
    <location>
        <begin position="159"/>
        <end position="187"/>
    </location>
</feature>
<dbReference type="PROSITE" id="PS50929">
    <property type="entry name" value="ABC_TM1F"/>
    <property type="match status" value="1"/>
</dbReference>
<feature type="domain" description="ABC transmembrane type-1" evidence="9">
    <location>
        <begin position="71"/>
        <end position="338"/>
    </location>
</feature>
<dbReference type="InterPro" id="IPR036640">
    <property type="entry name" value="ABC1_TM_sf"/>
</dbReference>
<dbReference type="GO" id="GO:0005524">
    <property type="term" value="F:ATP binding"/>
    <property type="evidence" value="ECO:0007669"/>
    <property type="project" value="UniProtKB-KW"/>
</dbReference>